<dbReference type="Pfam" id="PF01556">
    <property type="entry name" value="DnaJ_C"/>
    <property type="match status" value="1"/>
</dbReference>
<evidence type="ECO:0000256" key="9">
    <source>
        <dbReference type="ARBA" id="ARBA00023016"/>
    </source>
</evidence>
<dbReference type="Gene3D" id="1.10.287.110">
    <property type="entry name" value="DnaJ domain"/>
    <property type="match status" value="1"/>
</dbReference>
<name>A0A1I5T8B1_9FIRM</name>
<dbReference type="InterPro" id="IPR012724">
    <property type="entry name" value="DnaJ"/>
</dbReference>
<keyword evidence="5 14" id="KW-0479">Metal-binding</keyword>
<feature type="binding site" evidence="14">
    <location>
        <position position="204"/>
    </location>
    <ligand>
        <name>Zn(2+)</name>
        <dbReference type="ChEBI" id="CHEBI:29105"/>
        <label>1</label>
    </ligand>
</feature>
<protein>
    <recommendedName>
        <fullName evidence="13 14">Chaperone protein DnaJ</fullName>
    </recommendedName>
</protein>
<dbReference type="Pfam" id="PF00226">
    <property type="entry name" value="DnaJ"/>
    <property type="match status" value="1"/>
</dbReference>
<sequence>MEKKDYYEILGVDRNATEEEIKRAYRNLAKKYHPDLNPGDPEAEAKFKEINEAYNVLINPETRAQYDRYGHEGPTGQGFGGFDFGGIDDIFDMFFGDIGFGTSSRRRRNAPVRGADIRYDLDISFEEAAFGTKKEIEVARMETCPECKGTGAKSGTQPVTCPVCKGTGEISYSQTTAFGRFVNVRTCDRCHGEGTIIEEPCKRCNGRKKIKRIRKISINIPAGIDSGQVITLRGEGEAGERGGPPGDLYVYVTVRPHKIFKREGYDVYCEVPITFGQAALGAEIEVPSLEGKMKYRIPEGTQPGTVFRLKNKGIPHLRSSSRGDLYVKVNIEVPRRLTEKQKELIRQFEELSREHREQDEKKSFFDKMKDAFGV</sequence>
<dbReference type="STRING" id="937334.SAMN05444406_1045"/>
<feature type="domain" description="CR-type" evidence="17">
    <location>
        <begin position="131"/>
        <end position="213"/>
    </location>
</feature>
<dbReference type="GO" id="GO:0051082">
    <property type="term" value="F:unfolded protein binding"/>
    <property type="evidence" value="ECO:0007669"/>
    <property type="project" value="UniProtKB-UniRule"/>
</dbReference>
<keyword evidence="6 14" id="KW-0677">Repeat</keyword>
<dbReference type="Gene3D" id="2.60.260.20">
    <property type="entry name" value="Urease metallochaperone UreE, N-terminal domain"/>
    <property type="match status" value="2"/>
</dbReference>
<dbReference type="InterPro" id="IPR001305">
    <property type="entry name" value="HSP_DnaJ_Cys-rich_dom"/>
</dbReference>
<dbReference type="FunFam" id="1.10.287.110:FF:000034">
    <property type="entry name" value="Chaperone protein DnaJ"/>
    <property type="match status" value="1"/>
</dbReference>
<dbReference type="SUPFAM" id="SSF46565">
    <property type="entry name" value="Chaperone J-domain"/>
    <property type="match status" value="1"/>
</dbReference>
<evidence type="ECO:0000256" key="5">
    <source>
        <dbReference type="ARBA" id="ARBA00022723"/>
    </source>
</evidence>
<evidence type="ECO:0000256" key="11">
    <source>
        <dbReference type="ARBA" id="ARBA00053423"/>
    </source>
</evidence>
<keyword evidence="3 14" id="KW-0963">Cytoplasm</keyword>
<organism evidence="18 19">
    <name type="scientific">Caldicoprobacter faecalis</name>
    <dbReference type="NCBI Taxonomy" id="937334"/>
    <lineage>
        <taxon>Bacteria</taxon>
        <taxon>Bacillati</taxon>
        <taxon>Bacillota</taxon>
        <taxon>Clostridia</taxon>
        <taxon>Caldicoprobacterales</taxon>
        <taxon>Caldicoprobacteraceae</taxon>
        <taxon>Caldicoprobacter</taxon>
    </lineage>
</organism>
<dbReference type="PROSITE" id="PS51188">
    <property type="entry name" value="ZF_CR"/>
    <property type="match status" value="1"/>
</dbReference>
<comment type="similarity">
    <text evidence="12 14">Belongs to the DnaJ family.</text>
</comment>
<dbReference type="InterPro" id="IPR008971">
    <property type="entry name" value="HSP40/DnaJ_pept-bd"/>
</dbReference>
<evidence type="ECO:0000256" key="4">
    <source>
        <dbReference type="ARBA" id="ARBA00022705"/>
    </source>
</evidence>
<feature type="binding site" evidence="14">
    <location>
        <position position="187"/>
    </location>
    <ligand>
        <name>Zn(2+)</name>
        <dbReference type="ChEBI" id="CHEBI:29105"/>
        <label>2</label>
    </ligand>
</feature>
<evidence type="ECO:0000256" key="3">
    <source>
        <dbReference type="ARBA" id="ARBA00022490"/>
    </source>
</evidence>
<dbReference type="PRINTS" id="PR00625">
    <property type="entry name" value="JDOMAIN"/>
</dbReference>
<dbReference type="PANTHER" id="PTHR43096:SF52">
    <property type="entry name" value="DNAJ HOMOLOG 1, MITOCHONDRIAL-RELATED"/>
    <property type="match status" value="1"/>
</dbReference>
<dbReference type="FunFam" id="2.60.260.20:FF:000004">
    <property type="entry name" value="Molecular chaperone DnaJ"/>
    <property type="match status" value="1"/>
</dbReference>
<feature type="zinc finger region" description="CR-type" evidence="15">
    <location>
        <begin position="131"/>
        <end position="213"/>
    </location>
</feature>
<evidence type="ECO:0000256" key="1">
    <source>
        <dbReference type="ARBA" id="ARBA00004496"/>
    </source>
</evidence>
<evidence type="ECO:0000256" key="7">
    <source>
        <dbReference type="ARBA" id="ARBA00022771"/>
    </source>
</evidence>
<dbReference type="GO" id="GO:0005737">
    <property type="term" value="C:cytoplasm"/>
    <property type="evidence" value="ECO:0007669"/>
    <property type="project" value="UniProtKB-SubCell"/>
</dbReference>
<dbReference type="InterPro" id="IPR001623">
    <property type="entry name" value="DnaJ_domain"/>
</dbReference>
<dbReference type="FunFam" id="2.10.230.10:FF:000002">
    <property type="entry name" value="Molecular chaperone DnaJ"/>
    <property type="match status" value="1"/>
</dbReference>
<evidence type="ECO:0000256" key="13">
    <source>
        <dbReference type="ARBA" id="ARBA00067609"/>
    </source>
</evidence>
<dbReference type="CDD" id="cd10747">
    <property type="entry name" value="DnaJ_C"/>
    <property type="match status" value="1"/>
</dbReference>
<dbReference type="PANTHER" id="PTHR43096">
    <property type="entry name" value="DNAJ HOMOLOG 1, MITOCHONDRIAL-RELATED"/>
    <property type="match status" value="1"/>
</dbReference>
<keyword evidence="4 14" id="KW-0235">DNA replication</keyword>
<dbReference type="InterPro" id="IPR036869">
    <property type="entry name" value="J_dom_sf"/>
</dbReference>
<feature type="binding site" evidence="14">
    <location>
        <position position="147"/>
    </location>
    <ligand>
        <name>Zn(2+)</name>
        <dbReference type="ChEBI" id="CHEBI:29105"/>
        <label>1</label>
    </ligand>
</feature>
<feature type="binding site" evidence="14">
    <location>
        <position position="201"/>
    </location>
    <ligand>
        <name>Zn(2+)</name>
        <dbReference type="ChEBI" id="CHEBI:29105"/>
        <label>1</label>
    </ligand>
</feature>
<evidence type="ECO:0000313" key="19">
    <source>
        <dbReference type="Proteomes" id="UP000198577"/>
    </source>
</evidence>
<dbReference type="SUPFAM" id="SSF49493">
    <property type="entry name" value="HSP40/DnaJ peptide-binding domain"/>
    <property type="match status" value="2"/>
</dbReference>
<feature type="binding site" evidence="14">
    <location>
        <position position="190"/>
    </location>
    <ligand>
        <name>Zn(2+)</name>
        <dbReference type="ChEBI" id="CHEBI:29105"/>
        <label>2</label>
    </ligand>
</feature>
<evidence type="ECO:0000256" key="10">
    <source>
        <dbReference type="ARBA" id="ARBA00023186"/>
    </source>
</evidence>
<evidence type="ECO:0000256" key="14">
    <source>
        <dbReference type="HAMAP-Rule" id="MF_01152"/>
    </source>
</evidence>
<gene>
    <name evidence="14" type="primary">dnaJ</name>
    <name evidence="18" type="ORF">SAMN05444406_1045</name>
</gene>
<dbReference type="InterPro" id="IPR002939">
    <property type="entry name" value="DnaJ_C"/>
</dbReference>
<feature type="domain" description="J" evidence="16">
    <location>
        <begin position="5"/>
        <end position="70"/>
    </location>
</feature>
<feature type="binding site" evidence="14">
    <location>
        <position position="161"/>
    </location>
    <ligand>
        <name>Zn(2+)</name>
        <dbReference type="ChEBI" id="CHEBI:29105"/>
        <label>2</label>
    </ligand>
</feature>
<dbReference type="Gene3D" id="2.10.230.10">
    <property type="entry name" value="Heat shock protein DnaJ, cysteine-rich domain"/>
    <property type="match status" value="1"/>
</dbReference>
<dbReference type="NCBIfam" id="NF008035">
    <property type="entry name" value="PRK10767.1"/>
    <property type="match status" value="1"/>
</dbReference>
<evidence type="ECO:0000256" key="2">
    <source>
        <dbReference type="ARBA" id="ARBA00011738"/>
    </source>
</evidence>
<keyword evidence="9 14" id="KW-0346">Stress response</keyword>
<dbReference type="InterPro" id="IPR036410">
    <property type="entry name" value="HSP_DnaJ_Cys-rich_dom_sf"/>
</dbReference>
<dbReference type="Proteomes" id="UP000198577">
    <property type="component" value="Unassembled WGS sequence"/>
</dbReference>
<comment type="subunit">
    <text evidence="2 14">Homodimer.</text>
</comment>
<comment type="caution">
    <text evidence="14">Lacks conserved residue(s) required for the propagation of feature annotation.</text>
</comment>
<dbReference type="CDD" id="cd10719">
    <property type="entry name" value="DnaJ_zf"/>
    <property type="match status" value="1"/>
</dbReference>
<dbReference type="SMART" id="SM00271">
    <property type="entry name" value="DnaJ"/>
    <property type="match status" value="1"/>
</dbReference>
<evidence type="ECO:0000256" key="8">
    <source>
        <dbReference type="ARBA" id="ARBA00022833"/>
    </source>
</evidence>
<proteinExistence type="inferred from homology"/>
<accession>A0A1I5T8B1</accession>
<keyword evidence="8 14" id="KW-0862">Zinc</keyword>
<dbReference type="AlphaFoldDB" id="A0A1I5T8B1"/>
<keyword evidence="19" id="KW-1185">Reference proteome</keyword>
<dbReference type="HAMAP" id="MF_01152">
    <property type="entry name" value="DnaJ"/>
    <property type="match status" value="1"/>
</dbReference>
<keyword evidence="10 14" id="KW-0143">Chaperone</keyword>
<dbReference type="GO" id="GO:0005524">
    <property type="term" value="F:ATP binding"/>
    <property type="evidence" value="ECO:0007669"/>
    <property type="project" value="InterPro"/>
</dbReference>
<evidence type="ECO:0000259" key="17">
    <source>
        <dbReference type="PROSITE" id="PS51188"/>
    </source>
</evidence>
<comment type="subcellular location">
    <subcellularLocation>
        <location evidence="1 14">Cytoplasm</location>
    </subcellularLocation>
</comment>
<dbReference type="InterPro" id="IPR018253">
    <property type="entry name" value="DnaJ_domain_CS"/>
</dbReference>
<dbReference type="RefSeq" id="WP_177206071.1">
    <property type="nucleotide sequence ID" value="NZ_FOXR01000004.1"/>
</dbReference>
<comment type="cofactor">
    <cofactor evidence="14">
        <name>Zn(2+)</name>
        <dbReference type="ChEBI" id="CHEBI:29105"/>
    </cofactor>
    <text evidence="14">Binds 2 Zn(2+) ions per monomer.</text>
</comment>
<dbReference type="GO" id="GO:0009408">
    <property type="term" value="P:response to heat"/>
    <property type="evidence" value="ECO:0007669"/>
    <property type="project" value="InterPro"/>
</dbReference>
<dbReference type="EMBL" id="FOXR01000004">
    <property type="protein sequence ID" value="SFP79282.1"/>
    <property type="molecule type" value="Genomic_DNA"/>
</dbReference>
<comment type="function">
    <text evidence="11 14">Participates actively in the response to hyperosmotic and heat shock by preventing the aggregation of stress-denatured proteins and by disaggregating proteins, also in an autonomous, DnaK-independent fashion. Unfolded proteins bind initially to DnaJ; upon interaction with the DnaJ-bound protein, DnaK hydrolyzes its bound ATP, resulting in the formation of a stable complex. GrpE releases ADP from DnaK; ATP binding to DnaK triggers the release of the substrate protein, thus completing the reaction cycle. Several rounds of ATP-dependent interactions between DnaJ, DnaK and GrpE are required for fully efficient folding. Also involved, together with DnaK and GrpE, in the DNA replication of plasmids through activation of initiation proteins.</text>
</comment>
<feature type="binding site" evidence="14">
    <location>
        <position position="164"/>
    </location>
    <ligand>
        <name>Zn(2+)</name>
        <dbReference type="ChEBI" id="CHEBI:29105"/>
        <label>2</label>
    </ligand>
</feature>
<dbReference type="Pfam" id="PF00684">
    <property type="entry name" value="DnaJ_CXXCXGXG"/>
    <property type="match status" value="1"/>
</dbReference>
<dbReference type="NCBIfam" id="TIGR02349">
    <property type="entry name" value="DnaJ_bact"/>
    <property type="match status" value="1"/>
</dbReference>
<dbReference type="CDD" id="cd06257">
    <property type="entry name" value="DnaJ"/>
    <property type="match status" value="1"/>
</dbReference>
<evidence type="ECO:0000313" key="18">
    <source>
        <dbReference type="EMBL" id="SFP79282.1"/>
    </source>
</evidence>
<dbReference type="PROSITE" id="PS00636">
    <property type="entry name" value="DNAJ_1"/>
    <property type="match status" value="1"/>
</dbReference>
<keyword evidence="7 14" id="KW-0863">Zinc-finger</keyword>
<dbReference type="GO" id="GO:0008270">
    <property type="term" value="F:zinc ion binding"/>
    <property type="evidence" value="ECO:0007669"/>
    <property type="project" value="UniProtKB-UniRule"/>
</dbReference>
<evidence type="ECO:0000259" key="16">
    <source>
        <dbReference type="PROSITE" id="PS50076"/>
    </source>
</evidence>
<dbReference type="SUPFAM" id="SSF57938">
    <property type="entry name" value="DnaJ/Hsp40 cysteine-rich domain"/>
    <property type="match status" value="1"/>
</dbReference>
<evidence type="ECO:0000256" key="12">
    <source>
        <dbReference type="ARBA" id="ARBA00061004"/>
    </source>
</evidence>
<evidence type="ECO:0000256" key="15">
    <source>
        <dbReference type="PROSITE-ProRule" id="PRU00546"/>
    </source>
</evidence>
<comment type="domain">
    <text evidence="14">The J domain is necessary and sufficient to stimulate DnaK ATPase activity. Zinc center 1 plays an important role in the autonomous, DnaK-independent chaperone activity of DnaJ. Zinc center 2 is essential for interaction with DnaK and for DnaJ activity.</text>
</comment>
<reference evidence="18 19" key="1">
    <citation type="submission" date="2016-10" db="EMBL/GenBank/DDBJ databases">
        <authorList>
            <person name="de Groot N.N."/>
        </authorList>
    </citation>
    <scope>NUCLEOTIDE SEQUENCE [LARGE SCALE GENOMIC DNA]</scope>
    <source>
        <strain evidence="18 19">DSM 20678</strain>
    </source>
</reference>
<dbReference type="GO" id="GO:0006260">
    <property type="term" value="P:DNA replication"/>
    <property type="evidence" value="ECO:0007669"/>
    <property type="project" value="UniProtKB-KW"/>
</dbReference>
<dbReference type="GO" id="GO:0031072">
    <property type="term" value="F:heat shock protein binding"/>
    <property type="evidence" value="ECO:0007669"/>
    <property type="project" value="InterPro"/>
</dbReference>
<dbReference type="PROSITE" id="PS50076">
    <property type="entry name" value="DNAJ_2"/>
    <property type="match status" value="1"/>
</dbReference>
<dbReference type="GO" id="GO:0042026">
    <property type="term" value="P:protein refolding"/>
    <property type="evidence" value="ECO:0007669"/>
    <property type="project" value="TreeGrafter"/>
</dbReference>
<feature type="binding site" evidence="14">
    <location>
        <position position="144"/>
    </location>
    <ligand>
        <name>Zn(2+)</name>
        <dbReference type="ChEBI" id="CHEBI:29105"/>
        <label>1</label>
    </ligand>
</feature>
<evidence type="ECO:0000256" key="6">
    <source>
        <dbReference type="ARBA" id="ARBA00022737"/>
    </source>
</evidence>